<comment type="caution">
    <text evidence="1">The sequence shown here is derived from an EMBL/GenBank/DDBJ whole genome shotgun (WGS) entry which is preliminary data.</text>
</comment>
<feature type="non-terminal residue" evidence="1">
    <location>
        <position position="56"/>
    </location>
</feature>
<proteinExistence type="predicted"/>
<feature type="non-terminal residue" evidence="1">
    <location>
        <position position="1"/>
    </location>
</feature>
<organism evidence="1 2">
    <name type="scientific">Racocetra persica</name>
    <dbReference type="NCBI Taxonomy" id="160502"/>
    <lineage>
        <taxon>Eukaryota</taxon>
        <taxon>Fungi</taxon>
        <taxon>Fungi incertae sedis</taxon>
        <taxon>Mucoromycota</taxon>
        <taxon>Glomeromycotina</taxon>
        <taxon>Glomeromycetes</taxon>
        <taxon>Diversisporales</taxon>
        <taxon>Gigasporaceae</taxon>
        <taxon>Racocetra</taxon>
    </lineage>
</organism>
<gene>
    <name evidence="1" type="ORF">RPERSI_LOCUS28504</name>
</gene>
<accession>A0ACA9SAF1</accession>
<keyword evidence="2" id="KW-1185">Reference proteome</keyword>
<sequence length="56" mass="6687">PSAYDIHFELESWYRLMYSENLNDIELTIKKAFQSADENIPSIKINLQIYSQEKFT</sequence>
<name>A0ACA9SAF1_9GLOM</name>
<protein>
    <submittedName>
        <fullName evidence="1">1558_t:CDS:1</fullName>
    </submittedName>
</protein>
<evidence type="ECO:0000313" key="1">
    <source>
        <dbReference type="EMBL" id="CAG8832570.1"/>
    </source>
</evidence>
<dbReference type="Proteomes" id="UP000789920">
    <property type="component" value="Unassembled WGS sequence"/>
</dbReference>
<reference evidence="1" key="1">
    <citation type="submission" date="2021-06" db="EMBL/GenBank/DDBJ databases">
        <authorList>
            <person name="Kallberg Y."/>
            <person name="Tangrot J."/>
            <person name="Rosling A."/>
        </authorList>
    </citation>
    <scope>NUCLEOTIDE SEQUENCE</scope>
    <source>
        <strain evidence="1">MA461A</strain>
    </source>
</reference>
<evidence type="ECO:0000313" key="2">
    <source>
        <dbReference type="Proteomes" id="UP000789920"/>
    </source>
</evidence>
<dbReference type="EMBL" id="CAJVQC010104104">
    <property type="protein sequence ID" value="CAG8832570.1"/>
    <property type="molecule type" value="Genomic_DNA"/>
</dbReference>